<evidence type="ECO:0000259" key="1">
    <source>
        <dbReference type="Pfam" id="PF01627"/>
    </source>
</evidence>
<dbReference type="InterPro" id="IPR036641">
    <property type="entry name" value="HPT_dom_sf"/>
</dbReference>
<name>A0A9P5C8T3_9HYPO</name>
<dbReference type="Proteomes" id="UP000801864">
    <property type="component" value="Unassembled WGS sequence"/>
</dbReference>
<dbReference type="Gene3D" id="1.20.120.160">
    <property type="entry name" value="HPT domain"/>
    <property type="match status" value="1"/>
</dbReference>
<reference evidence="2 3" key="1">
    <citation type="submission" date="2018-06" db="EMBL/GenBank/DDBJ databases">
        <title>Genome analysis of cellulolytic fungus Trichoderma lentiforme CFAM-422.</title>
        <authorList>
            <person name="Steindorff A.S."/>
            <person name="Formighieri E.F."/>
            <person name="Midorikawa G.E.O."/>
            <person name="Tamietti M.S."/>
            <person name="Ramos E.Z."/>
            <person name="Silva A.S."/>
            <person name="Bon E.P.S."/>
            <person name="Mendes T.D."/>
            <person name="Damaso M.C.T."/>
            <person name="Favaro L.C.L."/>
        </authorList>
    </citation>
    <scope>NUCLEOTIDE SEQUENCE [LARGE SCALE GENOMIC DNA]</scope>
    <source>
        <strain evidence="2 3">CFAM-422</strain>
    </source>
</reference>
<dbReference type="GO" id="GO:0009927">
    <property type="term" value="F:histidine phosphotransfer kinase activity"/>
    <property type="evidence" value="ECO:0007669"/>
    <property type="project" value="InterPro"/>
</dbReference>
<dbReference type="GO" id="GO:0043424">
    <property type="term" value="F:protein histidine kinase binding"/>
    <property type="evidence" value="ECO:0007669"/>
    <property type="project" value="InterPro"/>
</dbReference>
<gene>
    <name evidence="2" type="ORF">CFAM422_011931</name>
</gene>
<proteinExistence type="predicted"/>
<accession>A0A9P5C8T3</accession>
<dbReference type="GO" id="GO:0005737">
    <property type="term" value="C:cytoplasm"/>
    <property type="evidence" value="ECO:0007669"/>
    <property type="project" value="TreeGrafter"/>
</dbReference>
<dbReference type="PANTHER" id="PTHR28242">
    <property type="entry name" value="PHOSPHORELAY INTERMEDIATE PROTEIN YPD1"/>
    <property type="match status" value="1"/>
</dbReference>
<dbReference type="Pfam" id="PF01627">
    <property type="entry name" value="Hpt"/>
    <property type="match status" value="1"/>
</dbReference>
<dbReference type="EMBL" id="QLNT01000026">
    <property type="protein sequence ID" value="KAF3058790.1"/>
    <property type="molecule type" value="Genomic_DNA"/>
</dbReference>
<keyword evidence="3" id="KW-1185">Reference proteome</keyword>
<dbReference type="InterPro" id="IPR008207">
    <property type="entry name" value="Sig_transdc_His_kin_Hpt_dom"/>
</dbReference>
<sequence>MALPDDKELESIFGDAIDLTTFKQILEMDEPGDNEFSSSIVFGFFEQAEETFESMDTALLVIGLDDSRYDSRKQFFSPSLHYCISHMLTIAFLRFVRSDKDLEKLSELGHFLKGSSATLGLIKVRDGCEKIQRYGKQENLDGSPEPDAAVCLERVKEALTAVKSDYEEVETGLRKFYKEDEDE</sequence>
<comment type="caution">
    <text evidence="2">The sequence shown here is derived from an EMBL/GenBank/DDBJ whole genome shotgun (WGS) entry which is preliminary data.</text>
</comment>
<protein>
    <submittedName>
        <fullName evidence="2">Multistep phosphorelay regulator 1</fullName>
    </submittedName>
</protein>
<dbReference type="GO" id="GO:0005634">
    <property type="term" value="C:nucleus"/>
    <property type="evidence" value="ECO:0007669"/>
    <property type="project" value="TreeGrafter"/>
</dbReference>
<dbReference type="SUPFAM" id="SSF47226">
    <property type="entry name" value="Histidine-containing phosphotransfer domain, HPT domain"/>
    <property type="match status" value="1"/>
</dbReference>
<evidence type="ECO:0000313" key="2">
    <source>
        <dbReference type="EMBL" id="KAF3058790.1"/>
    </source>
</evidence>
<dbReference type="GO" id="GO:0000160">
    <property type="term" value="P:phosphorelay signal transduction system"/>
    <property type="evidence" value="ECO:0007669"/>
    <property type="project" value="InterPro"/>
</dbReference>
<dbReference type="AlphaFoldDB" id="A0A9P5C8T3"/>
<evidence type="ECO:0000313" key="3">
    <source>
        <dbReference type="Proteomes" id="UP000801864"/>
    </source>
</evidence>
<organism evidence="2 3">
    <name type="scientific">Trichoderma lentiforme</name>
    <dbReference type="NCBI Taxonomy" id="1567552"/>
    <lineage>
        <taxon>Eukaryota</taxon>
        <taxon>Fungi</taxon>
        <taxon>Dikarya</taxon>
        <taxon>Ascomycota</taxon>
        <taxon>Pezizomycotina</taxon>
        <taxon>Sordariomycetes</taxon>
        <taxon>Hypocreomycetidae</taxon>
        <taxon>Hypocreales</taxon>
        <taxon>Hypocreaceae</taxon>
        <taxon>Trichoderma</taxon>
    </lineage>
</organism>
<dbReference type="CDD" id="cd00088">
    <property type="entry name" value="HPT"/>
    <property type="match status" value="1"/>
</dbReference>
<dbReference type="PANTHER" id="PTHR28242:SF52">
    <property type="entry name" value="PHOSPHORELAY INTERMEDIATE PROTEIN YPD1"/>
    <property type="match status" value="1"/>
</dbReference>
<feature type="domain" description="HPt" evidence="1">
    <location>
        <begin position="44"/>
        <end position="163"/>
    </location>
</feature>
<dbReference type="InterPro" id="IPR045871">
    <property type="entry name" value="AHP1-5/YPD1"/>
</dbReference>